<feature type="domain" description="CN hydrolase" evidence="2">
    <location>
        <begin position="1"/>
        <end position="234"/>
    </location>
</feature>
<dbReference type="InterPro" id="IPR003010">
    <property type="entry name" value="C-N_Hydrolase"/>
</dbReference>
<sequence>MKIALAQIHPTKGNYKENIALHTCAIRAAIEENTNAIFFPELSLTGYEPALAEGLKIGIGDESLQAFGQIGSSNNIVIALGVPLQEKGGVSISMLLFQPQRPVARYSKQFLHDDERPYFTAGDAPGILRLQDKKIALAICYESLQERHLEQNISLGADMYLASVAKSQKGIDRACSYFPEKSRLHQLPILMVNAVGPCDNFESAGQSSVWNSEGRLVGQLTPKEQSLLIYDTSRGSTTVKPLPLT</sequence>
<dbReference type="InterPro" id="IPR050345">
    <property type="entry name" value="Aliph_Amidase/BUP"/>
</dbReference>
<dbReference type="GO" id="GO:0033388">
    <property type="term" value="P:putrescine biosynthetic process from arginine"/>
    <property type="evidence" value="ECO:0007669"/>
    <property type="project" value="TreeGrafter"/>
</dbReference>
<gene>
    <name evidence="3" type="ORF">SAMN04488513_102259</name>
</gene>
<dbReference type="RefSeq" id="WP_072990623.1">
    <property type="nucleotide sequence ID" value="NZ_FQYU01000002.1"/>
</dbReference>
<dbReference type="AlphaFoldDB" id="A0A1M6F1B7"/>
<dbReference type="PROSITE" id="PS50263">
    <property type="entry name" value="CN_HYDROLASE"/>
    <property type="match status" value="1"/>
</dbReference>
<dbReference type="GO" id="GO:0050126">
    <property type="term" value="F:N-carbamoylputrescine amidase activity"/>
    <property type="evidence" value="ECO:0007669"/>
    <property type="project" value="TreeGrafter"/>
</dbReference>
<evidence type="ECO:0000256" key="1">
    <source>
        <dbReference type="ARBA" id="ARBA00022801"/>
    </source>
</evidence>
<dbReference type="Proteomes" id="UP000184543">
    <property type="component" value="Unassembled WGS sequence"/>
</dbReference>
<organism evidence="3 4">
    <name type="scientific">Pseudozobellia thermophila</name>
    <dbReference type="NCBI Taxonomy" id="192903"/>
    <lineage>
        <taxon>Bacteria</taxon>
        <taxon>Pseudomonadati</taxon>
        <taxon>Bacteroidota</taxon>
        <taxon>Flavobacteriia</taxon>
        <taxon>Flavobacteriales</taxon>
        <taxon>Flavobacteriaceae</taxon>
        <taxon>Pseudozobellia</taxon>
    </lineage>
</organism>
<dbReference type="OrthoDB" id="9803818at2"/>
<dbReference type="PANTHER" id="PTHR43674:SF2">
    <property type="entry name" value="BETA-UREIDOPROPIONASE"/>
    <property type="match status" value="1"/>
</dbReference>
<dbReference type="Gene3D" id="3.60.110.10">
    <property type="entry name" value="Carbon-nitrogen hydrolase"/>
    <property type="match status" value="1"/>
</dbReference>
<accession>A0A1M6F1B7</accession>
<dbReference type="SUPFAM" id="SSF56317">
    <property type="entry name" value="Carbon-nitrogen hydrolase"/>
    <property type="match status" value="1"/>
</dbReference>
<reference evidence="4" key="1">
    <citation type="submission" date="2016-11" db="EMBL/GenBank/DDBJ databases">
        <authorList>
            <person name="Varghese N."/>
            <person name="Submissions S."/>
        </authorList>
    </citation>
    <scope>NUCLEOTIDE SEQUENCE [LARGE SCALE GENOMIC DNA]</scope>
    <source>
        <strain evidence="4">DSM 19858</strain>
    </source>
</reference>
<dbReference type="EMBL" id="FQYU01000002">
    <property type="protein sequence ID" value="SHI91455.1"/>
    <property type="molecule type" value="Genomic_DNA"/>
</dbReference>
<protein>
    <submittedName>
        <fullName evidence="3">Predicted amidohydrolase</fullName>
    </submittedName>
</protein>
<dbReference type="PANTHER" id="PTHR43674">
    <property type="entry name" value="NITRILASE C965.09-RELATED"/>
    <property type="match status" value="1"/>
</dbReference>
<dbReference type="InterPro" id="IPR036526">
    <property type="entry name" value="C-N_Hydrolase_sf"/>
</dbReference>
<keyword evidence="4" id="KW-1185">Reference proteome</keyword>
<evidence type="ECO:0000259" key="2">
    <source>
        <dbReference type="PROSITE" id="PS50263"/>
    </source>
</evidence>
<dbReference type="Pfam" id="PF00795">
    <property type="entry name" value="CN_hydrolase"/>
    <property type="match status" value="1"/>
</dbReference>
<keyword evidence="1 3" id="KW-0378">Hydrolase</keyword>
<name>A0A1M6F1B7_9FLAO</name>
<dbReference type="STRING" id="192903.SAMN04488513_102259"/>
<dbReference type="CDD" id="cd07197">
    <property type="entry name" value="nitrilase"/>
    <property type="match status" value="1"/>
</dbReference>
<evidence type="ECO:0000313" key="3">
    <source>
        <dbReference type="EMBL" id="SHI91455.1"/>
    </source>
</evidence>
<proteinExistence type="predicted"/>
<evidence type="ECO:0000313" key="4">
    <source>
        <dbReference type="Proteomes" id="UP000184543"/>
    </source>
</evidence>